<dbReference type="InterPro" id="IPR040168">
    <property type="entry name" value="Not2/3/5"/>
</dbReference>
<dbReference type="GO" id="GO:0030015">
    <property type="term" value="C:CCR4-NOT core complex"/>
    <property type="evidence" value="ECO:0007669"/>
    <property type="project" value="InterPro"/>
</dbReference>
<evidence type="ECO:0000256" key="2">
    <source>
        <dbReference type="ARBA" id="ARBA00023015"/>
    </source>
</evidence>
<evidence type="ECO:0000256" key="4">
    <source>
        <dbReference type="SAM" id="MobiDB-lite"/>
    </source>
</evidence>
<evidence type="ECO:0000313" key="6">
    <source>
        <dbReference type="EMBL" id="KAG9391635.1"/>
    </source>
</evidence>
<dbReference type="EMBL" id="JAHDYR010000053">
    <property type="protein sequence ID" value="KAG9391635.1"/>
    <property type="molecule type" value="Genomic_DNA"/>
</dbReference>
<dbReference type="Proteomes" id="UP000717585">
    <property type="component" value="Unassembled WGS sequence"/>
</dbReference>
<keyword evidence="2" id="KW-0805">Transcription regulation</keyword>
<dbReference type="InterPro" id="IPR007282">
    <property type="entry name" value="NOT2/3/5_C"/>
</dbReference>
<feature type="region of interest" description="Disordered" evidence="4">
    <location>
        <begin position="1"/>
        <end position="20"/>
    </location>
</feature>
<comment type="caution">
    <text evidence="6">The sequence shown here is derived from an EMBL/GenBank/DDBJ whole genome shotgun (WGS) entry which is preliminary data.</text>
</comment>
<gene>
    <name evidence="6" type="ORF">J8273_6400</name>
</gene>
<dbReference type="Pfam" id="PF04153">
    <property type="entry name" value="NOT2_3_5_C"/>
    <property type="match status" value="1"/>
</dbReference>
<dbReference type="AlphaFoldDB" id="A0A8J6AU52"/>
<comment type="similarity">
    <text evidence="1">Belongs to the CNOT2/3/5 family.</text>
</comment>
<name>A0A8J6AU52_9EUKA</name>
<proteinExistence type="inferred from homology"/>
<evidence type="ECO:0000256" key="1">
    <source>
        <dbReference type="ARBA" id="ARBA00007682"/>
    </source>
</evidence>
<keyword evidence="3" id="KW-0804">Transcription</keyword>
<evidence type="ECO:0000313" key="7">
    <source>
        <dbReference type="Proteomes" id="UP000717585"/>
    </source>
</evidence>
<dbReference type="PANTHER" id="PTHR23326">
    <property type="entry name" value="CCR4 NOT-RELATED"/>
    <property type="match status" value="1"/>
</dbReference>
<reference evidence="6" key="1">
    <citation type="submission" date="2021-05" db="EMBL/GenBank/DDBJ databases">
        <title>A free-living protist that lacks canonical eukaryotic 1 DNA replication and segregation systems.</title>
        <authorList>
            <person name="Salas-Leiva D.E."/>
            <person name="Tromer E.C."/>
            <person name="Curtis B.A."/>
            <person name="Jerlstrom-Hultqvist J."/>
            <person name="Kolisko M."/>
            <person name="Yi Z."/>
            <person name="Salas-Leiva J.S."/>
            <person name="Gallot-Lavallee L."/>
            <person name="Kops G.J.P.L."/>
            <person name="Archibald J.M."/>
            <person name="Simpson A.G.B."/>
            <person name="Roger A.J."/>
        </authorList>
    </citation>
    <scope>NUCLEOTIDE SEQUENCE</scope>
    <source>
        <strain evidence="6">BICM</strain>
    </source>
</reference>
<sequence length="215" mass="24574">MDGSRAGQSEFIMGGSSDGQQGMSAKNFGVHTLNRLMESDQKCRVTAQKNRPDVSVLALGLDLNTLDLRLTGMDPLYPQLGTVWAKTPPDVNRINNDVYTPACYDIRPPHDLYKHVHRLEEPSLFYAFYGMPGDEMQLAAAGELYRRGWRYHMDSMVWFLPDGAQPPMVHERYQQGKFHYWDKAKWCRGVRDSMTLISDQLEGEPELPDFMKRAA</sequence>
<evidence type="ECO:0000256" key="3">
    <source>
        <dbReference type="ARBA" id="ARBA00023163"/>
    </source>
</evidence>
<dbReference type="GO" id="GO:0006355">
    <property type="term" value="P:regulation of DNA-templated transcription"/>
    <property type="evidence" value="ECO:0007669"/>
    <property type="project" value="InterPro"/>
</dbReference>
<dbReference type="InterPro" id="IPR038635">
    <property type="entry name" value="CCR4-NOT_su2/3/5_C_sf"/>
</dbReference>
<accession>A0A8J6AU52</accession>
<keyword evidence="7" id="KW-1185">Reference proteome</keyword>
<protein>
    <submittedName>
        <fullName evidence="6">NOT2 / NOT3 / NOT5 family</fullName>
    </submittedName>
</protein>
<organism evidence="6 7">
    <name type="scientific">Carpediemonas membranifera</name>
    <dbReference type="NCBI Taxonomy" id="201153"/>
    <lineage>
        <taxon>Eukaryota</taxon>
        <taxon>Metamonada</taxon>
        <taxon>Carpediemonas-like organisms</taxon>
        <taxon>Carpediemonas</taxon>
    </lineage>
</organism>
<feature type="domain" description="NOT2/NOT3/NOT5 C-terminal" evidence="5">
    <location>
        <begin position="81"/>
        <end position="200"/>
    </location>
</feature>
<dbReference type="Gene3D" id="2.30.30.1020">
    <property type="entry name" value="CCR4-NOT complex subunit 2/3/5, C-terminal domain"/>
    <property type="match status" value="1"/>
</dbReference>
<evidence type="ECO:0000259" key="5">
    <source>
        <dbReference type="Pfam" id="PF04153"/>
    </source>
</evidence>
<dbReference type="OrthoDB" id="25391at2759"/>